<comment type="caution">
    <text evidence="1">The sequence shown here is derived from an EMBL/GenBank/DDBJ whole genome shotgun (WGS) entry which is preliminary data.</text>
</comment>
<reference evidence="1 2" key="1">
    <citation type="submission" date="2020-08" db="EMBL/GenBank/DDBJ databases">
        <title>Functional genomics of gut bacteria from endangered species of beetles.</title>
        <authorList>
            <person name="Carlos-Shanley C."/>
        </authorList>
    </citation>
    <scope>NUCLEOTIDE SEQUENCE [LARGE SCALE GENOMIC DNA]</scope>
    <source>
        <strain evidence="1 2">S00224</strain>
    </source>
</reference>
<name>A0A7W7K3I8_9SPHN</name>
<keyword evidence="2" id="KW-1185">Reference proteome</keyword>
<evidence type="ECO:0000313" key="1">
    <source>
        <dbReference type="EMBL" id="MBB4840404.1"/>
    </source>
</evidence>
<sequence length="161" mass="17152">MALDHPDTIRILAFLGEIGIPVSQGTIAGDSFLPGIEVRDGGLLLDPERPFYPGDLLHEAGHIACTDPADRPTLCEVRDDPGEEMAAIAWSYAAARAIGIDTRALFHADGYLGGGEALAIAFDSGKGPGPPMLQFYGMAAEPHQAEKLGLPVYPQMAKWLR</sequence>
<evidence type="ECO:0000313" key="2">
    <source>
        <dbReference type="Proteomes" id="UP000575241"/>
    </source>
</evidence>
<gene>
    <name evidence="1" type="ORF">HNP52_003496</name>
</gene>
<dbReference type="Proteomes" id="UP000575241">
    <property type="component" value="Unassembled WGS sequence"/>
</dbReference>
<proteinExistence type="predicted"/>
<dbReference type="AlphaFoldDB" id="A0A7W7K3I8"/>
<accession>A0A7W7K3I8</accession>
<dbReference type="RefSeq" id="WP_184168869.1">
    <property type="nucleotide sequence ID" value="NZ_JACHLN010000003.1"/>
</dbReference>
<dbReference type="EMBL" id="JACHLN010000003">
    <property type="protein sequence ID" value="MBB4840404.1"/>
    <property type="molecule type" value="Genomic_DNA"/>
</dbReference>
<organism evidence="1 2">
    <name type="scientific">Sphingomonas kyeonggiensis</name>
    <dbReference type="NCBI Taxonomy" id="1268553"/>
    <lineage>
        <taxon>Bacteria</taxon>
        <taxon>Pseudomonadati</taxon>
        <taxon>Pseudomonadota</taxon>
        <taxon>Alphaproteobacteria</taxon>
        <taxon>Sphingomonadales</taxon>
        <taxon>Sphingomonadaceae</taxon>
        <taxon>Sphingomonas</taxon>
    </lineage>
</organism>
<protein>
    <submittedName>
        <fullName evidence="1">Uncharacterized protein</fullName>
    </submittedName>
</protein>